<dbReference type="Gene3D" id="1.20.120.1630">
    <property type="match status" value="1"/>
</dbReference>
<keyword evidence="7" id="KW-1185">Reference proteome</keyword>
<evidence type="ECO:0000313" key="7">
    <source>
        <dbReference type="Proteomes" id="UP000198324"/>
    </source>
</evidence>
<dbReference type="Pfam" id="PF04140">
    <property type="entry name" value="ICMT"/>
    <property type="match status" value="1"/>
</dbReference>
<name>A0A238XVP9_9BACT</name>
<dbReference type="GO" id="GO:0032259">
    <property type="term" value="P:methylation"/>
    <property type="evidence" value="ECO:0007669"/>
    <property type="project" value="UniProtKB-KW"/>
</dbReference>
<keyword evidence="3 5" id="KW-1133">Transmembrane helix</keyword>
<evidence type="ECO:0000256" key="2">
    <source>
        <dbReference type="ARBA" id="ARBA00022692"/>
    </source>
</evidence>
<keyword evidence="2 5" id="KW-0812">Transmembrane</keyword>
<dbReference type="AlphaFoldDB" id="A0A238XVP9"/>
<dbReference type="GO" id="GO:0004671">
    <property type="term" value="F:protein C-terminal S-isoprenylcysteine carboxyl O-methyltransferase activity"/>
    <property type="evidence" value="ECO:0007669"/>
    <property type="project" value="InterPro"/>
</dbReference>
<dbReference type="GO" id="GO:0016020">
    <property type="term" value="C:membrane"/>
    <property type="evidence" value="ECO:0007669"/>
    <property type="project" value="UniProtKB-SubCell"/>
</dbReference>
<comment type="subcellular location">
    <subcellularLocation>
        <location evidence="1">Membrane</location>
        <topology evidence="1">Multi-pass membrane protein</topology>
    </subcellularLocation>
</comment>
<sequence length="226" mass="24873">MNIRSWIMPTALAIASTALLLAAWAYGGGSIDGFTNQPVRPLFLACTAIMFFAGPLASRRIGNVNAKGDNHVKQQDYMIFISMGLSLALGLLSPWSDAKGIGVLPGGNVLRWIGLAVYLLGSVLMIWAPVHLGRLFSTRVTLQEGHRLVTDGPFAFMRHPRYAGCLYWGVGLPLVFLSIPGLVAALLYGLTFAWRIHDEERLLAEHFGDQWAAYANRTKRLVPYLF</sequence>
<evidence type="ECO:0000256" key="5">
    <source>
        <dbReference type="SAM" id="Phobius"/>
    </source>
</evidence>
<feature type="transmembrane region" description="Helical" evidence="5">
    <location>
        <begin position="41"/>
        <end position="57"/>
    </location>
</feature>
<dbReference type="OrthoDB" id="5417332at2"/>
<proteinExistence type="predicted"/>
<dbReference type="Proteomes" id="UP000198324">
    <property type="component" value="Unassembled WGS sequence"/>
</dbReference>
<dbReference type="PANTHER" id="PTHR43847:SF1">
    <property type="entry name" value="BLL3993 PROTEIN"/>
    <property type="match status" value="1"/>
</dbReference>
<dbReference type="EMBL" id="FZOC01000001">
    <property type="protein sequence ID" value="SNR62069.1"/>
    <property type="molecule type" value="Genomic_DNA"/>
</dbReference>
<gene>
    <name evidence="6" type="ORF">SAMN04488503_0416</name>
</gene>
<evidence type="ECO:0000256" key="4">
    <source>
        <dbReference type="ARBA" id="ARBA00023136"/>
    </source>
</evidence>
<protein>
    <submittedName>
        <fullName evidence="6">Protein-S-isoprenylcysteine O-methyltransferase Ste14</fullName>
    </submittedName>
</protein>
<organism evidence="6 7">
    <name type="scientific">Humidesulfovibrio mexicanus</name>
    <dbReference type="NCBI Taxonomy" id="147047"/>
    <lineage>
        <taxon>Bacteria</taxon>
        <taxon>Pseudomonadati</taxon>
        <taxon>Thermodesulfobacteriota</taxon>
        <taxon>Desulfovibrionia</taxon>
        <taxon>Desulfovibrionales</taxon>
        <taxon>Desulfovibrionaceae</taxon>
        <taxon>Humidesulfovibrio</taxon>
    </lineage>
</organism>
<feature type="transmembrane region" description="Helical" evidence="5">
    <location>
        <begin position="110"/>
        <end position="130"/>
    </location>
</feature>
<dbReference type="InterPro" id="IPR007269">
    <property type="entry name" value="ICMT_MeTrfase"/>
</dbReference>
<evidence type="ECO:0000256" key="1">
    <source>
        <dbReference type="ARBA" id="ARBA00004141"/>
    </source>
</evidence>
<reference evidence="6 7" key="1">
    <citation type="submission" date="2017-06" db="EMBL/GenBank/DDBJ databases">
        <authorList>
            <person name="Kim H.J."/>
            <person name="Triplett B.A."/>
        </authorList>
    </citation>
    <scope>NUCLEOTIDE SEQUENCE [LARGE SCALE GENOMIC DNA]</scope>
    <source>
        <strain evidence="6 7">DSM 13116</strain>
    </source>
</reference>
<dbReference type="PANTHER" id="PTHR43847">
    <property type="entry name" value="BLL3993 PROTEIN"/>
    <property type="match status" value="1"/>
</dbReference>
<keyword evidence="6" id="KW-0808">Transferase</keyword>
<feature type="transmembrane region" description="Helical" evidence="5">
    <location>
        <begin position="166"/>
        <end position="190"/>
    </location>
</feature>
<feature type="transmembrane region" description="Helical" evidence="5">
    <location>
        <begin position="77"/>
        <end position="95"/>
    </location>
</feature>
<accession>A0A238XVP9</accession>
<evidence type="ECO:0000313" key="6">
    <source>
        <dbReference type="EMBL" id="SNR62069.1"/>
    </source>
</evidence>
<keyword evidence="4 5" id="KW-0472">Membrane</keyword>
<dbReference type="InterPro" id="IPR052527">
    <property type="entry name" value="Metal_cation-efflux_comp"/>
</dbReference>
<dbReference type="RefSeq" id="WP_089271209.1">
    <property type="nucleotide sequence ID" value="NZ_FZOC01000001.1"/>
</dbReference>
<keyword evidence="6" id="KW-0489">Methyltransferase</keyword>
<evidence type="ECO:0000256" key="3">
    <source>
        <dbReference type="ARBA" id="ARBA00022989"/>
    </source>
</evidence>